<feature type="domain" description="Cyclin-like" evidence="9">
    <location>
        <begin position="730"/>
        <end position="814"/>
    </location>
</feature>
<evidence type="ECO:0000259" key="10">
    <source>
        <dbReference type="SMART" id="SM01332"/>
    </source>
</evidence>
<dbReference type="InterPro" id="IPR048258">
    <property type="entry name" value="Cyclins_cyclin-box"/>
</dbReference>
<dbReference type="InterPro" id="IPR004367">
    <property type="entry name" value="Cyclin_C-dom"/>
</dbReference>
<dbReference type="Proteomes" id="UP000188354">
    <property type="component" value="Chromosome LG15"/>
</dbReference>
<dbReference type="FunFam" id="1.10.472.10:FF:000013">
    <property type="entry name" value="Cyclin A1"/>
    <property type="match status" value="2"/>
</dbReference>
<dbReference type="InterPro" id="IPR039361">
    <property type="entry name" value="Cyclin"/>
</dbReference>
<dbReference type="Gene3D" id="1.10.472.10">
    <property type="entry name" value="Cyclin-like"/>
    <property type="match status" value="4"/>
</dbReference>
<evidence type="ECO:0000256" key="2">
    <source>
        <dbReference type="ARBA" id="ARBA00011177"/>
    </source>
</evidence>
<organism evidence="11 12">
    <name type="scientific">Lupinus angustifolius</name>
    <name type="common">Narrow-leaved blue lupine</name>
    <dbReference type="NCBI Taxonomy" id="3871"/>
    <lineage>
        <taxon>Eukaryota</taxon>
        <taxon>Viridiplantae</taxon>
        <taxon>Streptophyta</taxon>
        <taxon>Embryophyta</taxon>
        <taxon>Tracheophyta</taxon>
        <taxon>Spermatophyta</taxon>
        <taxon>Magnoliopsida</taxon>
        <taxon>eudicotyledons</taxon>
        <taxon>Gunneridae</taxon>
        <taxon>Pentapetalae</taxon>
        <taxon>rosids</taxon>
        <taxon>fabids</taxon>
        <taxon>Fabales</taxon>
        <taxon>Fabaceae</taxon>
        <taxon>Papilionoideae</taxon>
        <taxon>50 kb inversion clade</taxon>
        <taxon>genistoids sensu lato</taxon>
        <taxon>core genistoids</taxon>
        <taxon>Genisteae</taxon>
        <taxon>Lupinus</taxon>
    </lineage>
</organism>
<evidence type="ECO:0000256" key="8">
    <source>
        <dbReference type="SAM" id="MobiDB-lite"/>
    </source>
</evidence>
<feature type="domain" description="Cyclin C-terminal" evidence="10">
    <location>
        <begin position="413"/>
        <end position="542"/>
    </location>
</feature>
<dbReference type="Pfam" id="PF00134">
    <property type="entry name" value="Cyclin_N"/>
    <property type="match status" value="2"/>
</dbReference>
<proteinExistence type="inferred from homology"/>
<feature type="domain" description="Cyclin-like" evidence="9">
    <location>
        <begin position="417"/>
        <end position="506"/>
    </location>
</feature>
<dbReference type="STRING" id="3871.A0A4P1QWL5"/>
<dbReference type="PROSITE" id="PS00292">
    <property type="entry name" value="CYCLINS"/>
    <property type="match status" value="2"/>
</dbReference>
<evidence type="ECO:0000259" key="9">
    <source>
        <dbReference type="SMART" id="SM00385"/>
    </source>
</evidence>
<dbReference type="InterPro" id="IPR013763">
    <property type="entry name" value="Cyclin-like_dom"/>
</dbReference>
<feature type="domain" description="Cyclin-like" evidence="9">
    <location>
        <begin position="827"/>
        <end position="915"/>
    </location>
</feature>
<dbReference type="CDD" id="cd20506">
    <property type="entry name" value="CYCLIN_AtCycA-like_rpt2"/>
    <property type="match status" value="1"/>
</dbReference>
<comment type="subunit">
    <text evidence="2">Interacts with the CDC2 protein kinase to form a serine/threonine kinase holoenzyme complex also known as maturation promoting factor (MPF). The cyclin subunit imparts substrate specificity to the complex.</text>
</comment>
<evidence type="ECO:0000256" key="3">
    <source>
        <dbReference type="ARBA" id="ARBA00022618"/>
    </source>
</evidence>
<feature type="compositionally biased region" description="Basic and acidic residues" evidence="8">
    <location>
        <begin position="90"/>
        <end position="112"/>
    </location>
</feature>
<feature type="region of interest" description="Disordered" evidence="8">
    <location>
        <begin position="69"/>
        <end position="145"/>
    </location>
</feature>
<dbReference type="CDD" id="cd20562">
    <property type="entry name" value="CYCLIN_AtCycA_like_rpt1"/>
    <property type="match status" value="1"/>
</dbReference>
<dbReference type="FunFam" id="1.10.472.10:FF:000167">
    <property type="entry name" value="Mitotic cyclin 6"/>
    <property type="match status" value="2"/>
</dbReference>
<sequence length="956" mass="107650">MFTRTRNFSSSSPSSSSSEKKKVTAAKKSQTTKKRPALTDVTNKRNASLCGARNFVAPSSIPLVPCTSKAAKTKKDSIGSSQKDSIVSSRRKDSITSSQRKDSIASSQRKDSIASSQKNNSIASSQKKDSIATSQKKVMSGDTLPASLSTKSSGFVLSERTCSTKSSQLKAVVQPFLANMACASRRKSLSPSKSFTNSVSLDESMSTSDSLKSPEFEYIDNYDVVSTKYIENKTSSILNISDSSKISGRVYSGDTVVKTEETNEVVDIDNNIKDPQFCASIAHEIYEHLRAREEIRRPSMDFMEKTQKDIDASMRAVLIDWLVEVSEEYRLVPDTLFLTVNYVDRYLSSHSINRKQLQLLGVACMRIAAKYEEICAPEVQEFCDITDNTYSKEQVLQMEFAVLNSLKFEMTAPTVNCFLRRFIIVAQRTCEVPALHLEYLAAYLAELSLLEYAMLKYTPSLVAASATFLATYILLLPRKKPWNSTLRYYTGYQAPELQECVMVLHWVCCNGYHALPAIREKYSQHKVTCATKVSKAKKEPPPCTTSSAISDNTLLPSLPNLKSNIAVFPKTTFLPQRDEDTLKAATVTVPSVSISSMDSSPIKSDGMSVSIDESMSSSHSFKSPDIEYLDNTDLSAVDSIDRKTFTNLNISDTTEPEGNTCSRDTLVELEKDDKIVNVDNNYKDPQLCATFACDIYKHLRASEVKKRPSTDFMEKIQKDLKPSMRAILIDWLVEVAEEYRLVPDTLYLTVNYIDRYLSANVMNRQRLQLLGVASMMIASKYEEICAPQVEEFCYITDNTYFKHEVLEMESAVLNFLKFEMTAPTIKCFLRRFVRAAQGVTEAPSLQLECLTNYIAELSLLEYSMLRYAPSLIAASAIFLAKFILFPSMNPWNSTLQHYTLYHPFELCDCVRDLHRLFCCSPNSDLLAIREKYNQHKYKYVAKKYCPPSIPPEYFQN</sequence>
<keyword evidence="12" id="KW-1185">Reference proteome</keyword>
<gene>
    <name evidence="11" type="ORF">TanjilG_09190</name>
</gene>
<accession>A0A4P1QWL5</accession>
<dbReference type="AlphaFoldDB" id="A0A4P1QWL5"/>
<keyword evidence="5" id="KW-0131">Cell cycle</keyword>
<evidence type="ECO:0000256" key="6">
    <source>
        <dbReference type="ARBA" id="ARBA00032263"/>
    </source>
</evidence>
<evidence type="ECO:0000256" key="7">
    <source>
        <dbReference type="RuleBase" id="RU000383"/>
    </source>
</evidence>
<evidence type="ECO:0000313" key="11">
    <source>
        <dbReference type="EMBL" id="OIV96648.1"/>
    </source>
</evidence>
<feature type="compositionally biased region" description="Polar residues" evidence="8">
    <location>
        <begin position="113"/>
        <end position="137"/>
    </location>
</feature>
<dbReference type="EMBL" id="CM007375">
    <property type="protein sequence ID" value="OIV96648.1"/>
    <property type="molecule type" value="Genomic_DNA"/>
</dbReference>
<keyword evidence="3" id="KW-0132">Cell division</keyword>
<dbReference type="SMART" id="SM01332">
    <property type="entry name" value="Cyclin_C"/>
    <property type="match status" value="2"/>
</dbReference>
<keyword evidence="4 7" id="KW-0195">Cyclin</keyword>
<dbReference type="InterPro" id="IPR006671">
    <property type="entry name" value="Cyclin_N"/>
</dbReference>
<evidence type="ECO:0000313" key="12">
    <source>
        <dbReference type="Proteomes" id="UP000188354"/>
    </source>
</evidence>
<comment type="similarity">
    <text evidence="1">Belongs to the cyclin family. Cyclin AB subfamily.</text>
</comment>
<feature type="region of interest" description="Disordered" evidence="8">
    <location>
        <begin position="1"/>
        <end position="45"/>
    </location>
</feature>
<feature type="compositionally biased region" description="Polar residues" evidence="8">
    <location>
        <begin position="78"/>
        <end position="88"/>
    </location>
</feature>
<dbReference type="InterPro" id="IPR036915">
    <property type="entry name" value="Cyclin-like_sf"/>
</dbReference>
<dbReference type="Gramene" id="OIV96648">
    <property type="protein sequence ID" value="OIV96648"/>
    <property type="gene ID" value="TanjilG_09190"/>
</dbReference>
<evidence type="ECO:0000256" key="4">
    <source>
        <dbReference type="ARBA" id="ARBA00023127"/>
    </source>
</evidence>
<evidence type="ECO:0000256" key="1">
    <source>
        <dbReference type="ARBA" id="ARBA00006955"/>
    </source>
</evidence>
<protein>
    <recommendedName>
        <fullName evidence="6">B-like cyclin</fullName>
    </recommendedName>
</protein>
<dbReference type="SUPFAM" id="SSF47954">
    <property type="entry name" value="Cyclin-like"/>
    <property type="match status" value="4"/>
</dbReference>
<dbReference type="SMART" id="SM00385">
    <property type="entry name" value="CYCLIN"/>
    <property type="match status" value="4"/>
</dbReference>
<dbReference type="Pfam" id="PF02984">
    <property type="entry name" value="Cyclin_C"/>
    <property type="match status" value="2"/>
</dbReference>
<feature type="domain" description="Cyclin C-terminal" evidence="10">
    <location>
        <begin position="823"/>
        <end position="946"/>
    </location>
</feature>
<name>A0A4P1QWL5_LUPAN</name>
<reference evidence="11 12" key="1">
    <citation type="journal article" date="2017" name="Plant Biotechnol. J.">
        <title>A comprehensive draft genome sequence for lupin (Lupinus angustifolius), an emerging health food: insights into plant-microbe interactions and legume evolution.</title>
        <authorList>
            <person name="Hane J.K."/>
            <person name="Ming Y."/>
            <person name="Kamphuis L.G."/>
            <person name="Nelson M.N."/>
            <person name="Garg G."/>
            <person name="Atkins C.A."/>
            <person name="Bayer P.E."/>
            <person name="Bravo A."/>
            <person name="Bringans S."/>
            <person name="Cannon S."/>
            <person name="Edwards D."/>
            <person name="Foley R."/>
            <person name="Gao L.L."/>
            <person name="Harrison M.J."/>
            <person name="Huang W."/>
            <person name="Hurgobin B."/>
            <person name="Li S."/>
            <person name="Liu C.W."/>
            <person name="McGrath A."/>
            <person name="Morahan G."/>
            <person name="Murray J."/>
            <person name="Weller J."/>
            <person name="Jian J."/>
            <person name="Singh K.B."/>
        </authorList>
    </citation>
    <scope>NUCLEOTIDE SEQUENCE [LARGE SCALE GENOMIC DNA]</scope>
    <source>
        <strain evidence="12">cv. Tanjil</strain>
        <tissue evidence="11">Whole plant</tissue>
    </source>
</reference>
<dbReference type="PANTHER" id="PTHR10177">
    <property type="entry name" value="CYCLINS"/>
    <property type="match status" value="1"/>
</dbReference>
<dbReference type="GO" id="GO:0051301">
    <property type="term" value="P:cell division"/>
    <property type="evidence" value="ECO:0007669"/>
    <property type="project" value="UniProtKB-KW"/>
</dbReference>
<evidence type="ECO:0000256" key="5">
    <source>
        <dbReference type="ARBA" id="ARBA00023306"/>
    </source>
</evidence>
<feature type="domain" description="Cyclin-like" evidence="9">
    <location>
        <begin position="320"/>
        <end position="404"/>
    </location>
</feature>